<dbReference type="Proteomes" id="UP001152607">
    <property type="component" value="Unassembled WGS sequence"/>
</dbReference>
<feature type="region of interest" description="Disordered" evidence="5">
    <location>
        <begin position="1"/>
        <end position="31"/>
    </location>
</feature>
<feature type="transmembrane region" description="Helical" evidence="6">
    <location>
        <begin position="372"/>
        <end position="394"/>
    </location>
</feature>
<dbReference type="EMBL" id="CAOQHR010000007">
    <property type="protein sequence ID" value="CAI6337020.1"/>
    <property type="molecule type" value="Genomic_DNA"/>
</dbReference>
<comment type="caution">
    <text evidence="7">The sequence shown here is derived from an EMBL/GenBank/DDBJ whole genome shotgun (WGS) entry which is preliminary data.</text>
</comment>
<feature type="transmembrane region" description="Helical" evidence="6">
    <location>
        <begin position="346"/>
        <end position="366"/>
    </location>
</feature>
<comment type="subcellular location">
    <subcellularLocation>
        <location evidence="1">Membrane</location>
        <topology evidence="1">Multi-pass membrane protein</topology>
    </subcellularLocation>
</comment>
<dbReference type="OrthoDB" id="5425648at2759"/>
<organism evidence="7 8">
    <name type="scientific">Periconia digitata</name>
    <dbReference type="NCBI Taxonomy" id="1303443"/>
    <lineage>
        <taxon>Eukaryota</taxon>
        <taxon>Fungi</taxon>
        <taxon>Dikarya</taxon>
        <taxon>Ascomycota</taxon>
        <taxon>Pezizomycotina</taxon>
        <taxon>Dothideomycetes</taxon>
        <taxon>Pleosporomycetidae</taxon>
        <taxon>Pleosporales</taxon>
        <taxon>Massarineae</taxon>
        <taxon>Periconiaceae</taxon>
        <taxon>Periconia</taxon>
    </lineage>
</organism>
<keyword evidence="2 6" id="KW-0812">Transmembrane</keyword>
<gene>
    <name evidence="7" type="ORF">PDIGIT_LOCUS10127</name>
</gene>
<feature type="transmembrane region" description="Helical" evidence="6">
    <location>
        <begin position="275"/>
        <end position="294"/>
    </location>
</feature>
<dbReference type="Gene3D" id="1.20.1250.20">
    <property type="entry name" value="MFS general substrate transporter like domains"/>
    <property type="match status" value="1"/>
</dbReference>
<evidence type="ECO:0000313" key="7">
    <source>
        <dbReference type="EMBL" id="CAI6337020.1"/>
    </source>
</evidence>
<dbReference type="GO" id="GO:0016020">
    <property type="term" value="C:membrane"/>
    <property type="evidence" value="ECO:0007669"/>
    <property type="project" value="UniProtKB-SubCell"/>
</dbReference>
<evidence type="ECO:0000256" key="2">
    <source>
        <dbReference type="ARBA" id="ARBA00022692"/>
    </source>
</evidence>
<feature type="transmembrane region" description="Helical" evidence="6">
    <location>
        <begin position="116"/>
        <end position="134"/>
    </location>
</feature>
<accession>A0A9W4UJB7</accession>
<evidence type="ECO:0000256" key="5">
    <source>
        <dbReference type="SAM" id="MobiDB-lite"/>
    </source>
</evidence>
<evidence type="ECO:0000313" key="8">
    <source>
        <dbReference type="Proteomes" id="UP001152607"/>
    </source>
</evidence>
<dbReference type="SUPFAM" id="SSF103473">
    <property type="entry name" value="MFS general substrate transporter"/>
    <property type="match status" value="1"/>
</dbReference>
<dbReference type="InterPro" id="IPR011701">
    <property type="entry name" value="MFS"/>
</dbReference>
<proteinExistence type="predicted"/>
<feature type="transmembrane region" description="Helical" evidence="6">
    <location>
        <begin position="406"/>
        <end position="424"/>
    </location>
</feature>
<name>A0A9W4UJB7_9PLEO</name>
<dbReference type="GO" id="GO:0022857">
    <property type="term" value="F:transmembrane transporter activity"/>
    <property type="evidence" value="ECO:0007669"/>
    <property type="project" value="InterPro"/>
</dbReference>
<dbReference type="PANTHER" id="PTHR23507">
    <property type="entry name" value="ZGC:174356"/>
    <property type="match status" value="1"/>
</dbReference>
<feature type="compositionally biased region" description="Basic and acidic residues" evidence="5">
    <location>
        <begin position="19"/>
        <end position="31"/>
    </location>
</feature>
<sequence length="470" mass="51439">MPSRMSTEQDPLLAQDHVPPNHDQENDISHQSDDELSICHTPLVAFFSTFGMNVVAASSVFVFARILCKDPSSCSSEERQAFSGTLTNATIIANVCAILVIQPLNSVSKKRSKVVLLFWLVCRSSAIGLLWVAARSKSIGIVLLSKVLEGTATDNILQFALSTIYARSNDPRQFSTLMSESMAFSLLGSSLGPVTAGLCNSFSIRILISICAMSCAVFYVGFLTTMSHGIRKPKSHPIDTESFPNTVASWPILTMLRGLWDSTFSHLSIVHKEPIFLVPSLSLMVYTMGQAYVLPALMVYTSGRYGFTDRQNSWLLSLATAVSASFVFAIRLVQRKLRNDAAHVRLNIIVAVMGISALMISLPFIAYTQTAWQIYLVVVMMSLGFSSSSFIKTYALCQLQHPKDGAAALAIFETVGSFLSPLTLGFAQTHWPEGKWTIVSSAMSAAAIIMLCAVQMREMSIRGNYIPPRN</sequence>
<protein>
    <recommendedName>
        <fullName evidence="9">MFS transporter</fullName>
    </recommendedName>
</protein>
<keyword evidence="8" id="KW-1185">Reference proteome</keyword>
<evidence type="ECO:0000256" key="3">
    <source>
        <dbReference type="ARBA" id="ARBA00022989"/>
    </source>
</evidence>
<feature type="transmembrane region" description="Helical" evidence="6">
    <location>
        <begin position="85"/>
        <end position="104"/>
    </location>
</feature>
<feature type="transmembrane region" description="Helical" evidence="6">
    <location>
        <begin position="202"/>
        <end position="224"/>
    </location>
</feature>
<dbReference type="PANTHER" id="PTHR23507:SF1">
    <property type="entry name" value="FI18259P1-RELATED"/>
    <property type="match status" value="1"/>
</dbReference>
<dbReference type="InterPro" id="IPR036259">
    <property type="entry name" value="MFS_trans_sf"/>
</dbReference>
<evidence type="ECO:0000256" key="1">
    <source>
        <dbReference type="ARBA" id="ARBA00004141"/>
    </source>
</evidence>
<keyword evidence="4 6" id="KW-0472">Membrane</keyword>
<reference evidence="7" key="1">
    <citation type="submission" date="2023-01" db="EMBL/GenBank/DDBJ databases">
        <authorList>
            <person name="Van Ghelder C."/>
            <person name="Rancurel C."/>
        </authorList>
    </citation>
    <scope>NUCLEOTIDE SEQUENCE</scope>
    <source>
        <strain evidence="7">CNCM I-4278</strain>
    </source>
</reference>
<dbReference type="AlphaFoldDB" id="A0A9W4UJB7"/>
<evidence type="ECO:0008006" key="9">
    <source>
        <dbReference type="Google" id="ProtNLM"/>
    </source>
</evidence>
<feature type="transmembrane region" description="Helical" evidence="6">
    <location>
        <begin position="43"/>
        <end position="64"/>
    </location>
</feature>
<evidence type="ECO:0000256" key="6">
    <source>
        <dbReference type="SAM" id="Phobius"/>
    </source>
</evidence>
<dbReference type="Pfam" id="PF07690">
    <property type="entry name" value="MFS_1"/>
    <property type="match status" value="1"/>
</dbReference>
<feature type="transmembrane region" description="Helical" evidence="6">
    <location>
        <begin position="436"/>
        <end position="454"/>
    </location>
</feature>
<feature type="transmembrane region" description="Helical" evidence="6">
    <location>
        <begin position="314"/>
        <end position="334"/>
    </location>
</feature>
<keyword evidence="3 6" id="KW-1133">Transmembrane helix</keyword>
<evidence type="ECO:0000256" key="4">
    <source>
        <dbReference type="ARBA" id="ARBA00023136"/>
    </source>
</evidence>